<dbReference type="SUPFAM" id="SSF51735">
    <property type="entry name" value="NAD(P)-binding Rossmann-fold domains"/>
    <property type="match status" value="1"/>
</dbReference>
<dbReference type="Pfam" id="PF00107">
    <property type="entry name" value="ADH_zinc_N"/>
    <property type="match status" value="1"/>
</dbReference>
<dbReference type="InterPro" id="IPR013149">
    <property type="entry name" value="ADH-like_C"/>
</dbReference>
<reference evidence="10" key="3">
    <citation type="submission" date="2015-03" db="EMBL/GenBank/DDBJ databases">
        <title>Aadh2p an Arxula adeninivorans alcohol dehydrogenase involved in the first step of the 1-butanol degradation pathway.</title>
        <authorList>
            <person name="Rauter M."/>
            <person name="Kasprzak J."/>
            <person name="Becker K."/>
            <person name="Baronian K."/>
            <person name="Bode R."/>
            <person name="Schauer F."/>
            <person name="Kunze G."/>
            <person name="Vorbrodt H.M."/>
        </authorList>
    </citation>
    <scope>NUCLEOTIDE SEQUENCE</scope>
</reference>
<evidence type="ECO:0000256" key="7">
    <source>
        <dbReference type="RuleBase" id="RU361277"/>
    </source>
</evidence>
<proteinExistence type="inferred from homology"/>
<dbReference type="EMBL" id="LN828976">
    <property type="protein sequence ID" value="CFW93884.1"/>
    <property type="molecule type" value="Genomic_DNA"/>
</dbReference>
<dbReference type="SMART" id="SM00829">
    <property type="entry name" value="PKS_ER"/>
    <property type="match status" value="1"/>
</dbReference>
<dbReference type="PROSITE" id="PS00059">
    <property type="entry name" value="ADH_ZINC"/>
    <property type="match status" value="1"/>
</dbReference>
<evidence type="ECO:0000256" key="3">
    <source>
        <dbReference type="ARBA" id="ARBA00022723"/>
    </source>
</evidence>
<organism evidence="9">
    <name type="scientific">Blastobotrys adeninivorans</name>
    <name type="common">Yeast</name>
    <name type="synonym">Arxula adeninivorans</name>
    <dbReference type="NCBI Taxonomy" id="409370"/>
    <lineage>
        <taxon>Eukaryota</taxon>
        <taxon>Fungi</taxon>
        <taxon>Dikarya</taxon>
        <taxon>Ascomycota</taxon>
        <taxon>Saccharomycotina</taxon>
        <taxon>Dipodascomycetes</taxon>
        <taxon>Dipodascales</taxon>
        <taxon>Trichomonascaceae</taxon>
        <taxon>Blastobotrys</taxon>
    </lineage>
</organism>
<dbReference type="Gene3D" id="3.90.180.10">
    <property type="entry name" value="Medium-chain alcohol dehydrogenases, catalytic domain"/>
    <property type="match status" value="1"/>
</dbReference>
<keyword evidence="5" id="KW-0560">Oxidoreductase</keyword>
<evidence type="ECO:0000256" key="2">
    <source>
        <dbReference type="ARBA" id="ARBA00008072"/>
    </source>
</evidence>
<gene>
    <name evidence="10" type="primary">AADH3</name>
    <name evidence="9" type="ORF">GNLVRS02_ARAD1D27874g</name>
</gene>
<feature type="domain" description="Enoyl reductase (ER)" evidence="8">
    <location>
        <begin position="10"/>
        <end position="342"/>
    </location>
</feature>
<sequence>MRAAIIDKSGEVKITDVPKPTVGKNQVLVKINKVGVCMSDVHVAKGQFSYLQRAPGVNIGGHEGVGTIEEIGAGSEAHGLKKGERVAVKWISWACQECELCTSGYENICRKRIISGKDMDGCFSEYAVAHADYLVRIPDNISDADAAPVLCAGVTVYRGLKVASLKPGQWVAIIGAGGGLGHLAIQYAKAMGLKVAAIDGGAEKRQLCLDLGASVYVDFMNTQDLVKDVLDITAGGAHCALVVASSARAYTQATQYIRFAGCMVCIGLSTTPVQLPIGPEYFVGKGIRILGTSTGSLKDTQESLQFVANGSVKPHIVEDELTSLQRVLDRLEKGEQLGRVVLTV</sequence>
<dbReference type="GO" id="GO:0005737">
    <property type="term" value="C:cytoplasm"/>
    <property type="evidence" value="ECO:0007669"/>
    <property type="project" value="TreeGrafter"/>
</dbReference>
<name>A0A060TH34_BLAAD</name>
<dbReference type="GO" id="GO:0008270">
    <property type="term" value="F:zinc ion binding"/>
    <property type="evidence" value="ECO:0007669"/>
    <property type="project" value="InterPro"/>
</dbReference>
<evidence type="ECO:0000313" key="10">
    <source>
        <dbReference type="EMBL" id="CFW93884.1"/>
    </source>
</evidence>
<dbReference type="InterPro" id="IPR013154">
    <property type="entry name" value="ADH-like_N"/>
</dbReference>
<keyword evidence="4 7" id="KW-0862">Zinc</keyword>
<reference evidence="9" key="1">
    <citation type="submission" date="2014-02" db="EMBL/GenBank/DDBJ databases">
        <authorList>
            <person name="Genoscope - CEA"/>
        </authorList>
    </citation>
    <scope>NUCLEOTIDE SEQUENCE</scope>
    <source>
        <strain evidence="9">LS3</strain>
    </source>
</reference>
<dbReference type="GO" id="GO:0004022">
    <property type="term" value="F:alcohol dehydrogenase (NAD+) activity"/>
    <property type="evidence" value="ECO:0007669"/>
    <property type="project" value="TreeGrafter"/>
</dbReference>
<keyword evidence="3 7" id="KW-0479">Metal-binding</keyword>
<keyword evidence="6" id="KW-0520">NAD</keyword>
<dbReference type="FunFam" id="3.40.50.720:FF:000039">
    <property type="entry name" value="Alcohol dehydrogenase AdhP"/>
    <property type="match status" value="1"/>
</dbReference>
<comment type="similarity">
    <text evidence="2 7">Belongs to the zinc-containing alcohol dehydrogenase family.</text>
</comment>
<evidence type="ECO:0000256" key="4">
    <source>
        <dbReference type="ARBA" id="ARBA00022833"/>
    </source>
</evidence>
<dbReference type="InterPro" id="IPR020843">
    <property type="entry name" value="ER"/>
</dbReference>
<evidence type="ECO:0000256" key="1">
    <source>
        <dbReference type="ARBA" id="ARBA00001947"/>
    </source>
</evidence>
<dbReference type="Pfam" id="PF08240">
    <property type="entry name" value="ADH_N"/>
    <property type="match status" value="1"/>
</dbReference>
<dbReference type="PANTHER" id="PTHR42940:SF2">
    <property type="entry name" value="DEHYDROGENASE FAMILY OXIDOREDUCTASE, PUTATIVE (JCVI)-RELATED"/>
    <property type="match status" value="1"/>
</dbReference>
<dbReference type="EMBL" id="HG937694">
    <property type="protein sequence ID" value="CDP38137.1"/>
    <property type="molecule type" value="Genomic_DNA"/>
</dbReference>
<dbReference type="Gene3D" id="3.40.50.720">
    <property type="entry name" value="NAD(P)-binding Rossmann-like Domain"/>
    <property type="match status" value="1"/>
</dbReference>
<dbReference type="InterPro" id="IPR002328">
    <property type="entry name" value="ADH_Zn_CS"/>
</dbReference>
<dbReference type="InterPro" id="IPR011032">
    <property type="entry name" value="GroES-like_sf"/>
</dbReference>
<evidence type="ECO:0000256" key="6">
    <source>
        <dbReference type="ARBA" id="ARBA00023027"/>
    </source>
</evidence>
<dbReference type="CDD" id="cd08297">
    <property type="entry name" value="CAD3"/>
    <property type="match status" value="1"/>
</dbReference>
<dbReference type="InterPro" id="IPR036291">
    <property type="entry name" value="NAD(P)-bd_dom_sf"/>
</dbReference>
<dbReference type="PANTHER" id="PTHR42940">
    <property type="entry name" value="ALCOHOL DEHYDROGENASE 1-RELATED"/>
    <property type="match status" value="1"/>
</dbReference>
<accession>A0A060TH34</accession>
<protein>
    <submittedName>
        <fullName evidence="9">ARAD1D27874p</fullName>
    </submittedName>
    <submittedName>
        <fullName evidence="10">Alcohol dehydrogenase 3</fullName>
    </submittedName>
</protein>
<evidence type="ECO:0000256" key="5">
    <source>
        <dbReference type="ARBA" id="ARBA00023002"/>
    </source>
</evidence>
<dbReference type="AlphaFoldDB" id="A0A060TH34"/>
<reference evidence="9" key="2">
    <citation type="submission" date="2014-06" db="EMBL/GenBank/DDBJ databases">
        <title>The complete genome of Blastobotrys (Arxula) adeninivorans LS3 - a yeast of biotechnological interest.</title>
        <authorList>
            <person name="Kunze G."/>
            <person name="Gaillardin C."/>
            <person name="Czernicka M."/>
            <person name="Durrens P."/>
            <person name="Martin T."/>
            <person name="Boer E."/>
            <person name="Gabaldon T."/>
            <person name="Cruz J."/>
            <person name="Talla E."/>
            <person name="Marck C."/>
            <person name="Goffeau A."/>
            <person name="Barbe V."/>
            <person name="Baret P."/>
            <person name="Baronian K."/>
            <person name="Beier S."/>
            <person name="Bleykasten C."/>
            <person name="Bode R."/>
            <person name="Casaregola S."/>
            <person name="Despons L."/>
            <person name="Fairhead C."/>
            <person name="Giersberg M."/>
            <person name="Gierski P."/>
            <person name="Hahnel U."/>
            <person name="Hartmann A."/>
            <person name="Jankowska D."/>
            <person name="Jubin C."/>
            <person name="Jung P."/>
            <person name="Lafontaine I."/>
            <person name="Leh-Louis V."/>
            <person name="Lemaire M."/>
            <person name="Marcet-Houben M."/>
            <person name="Mascher M."/>
            <person name="Morel G."/>
            <person name="Richard G.-F."/>
            <person name="Riechen J."/>
            <person name="Sacerdot C."/>
            <person name="Sarkar A."/>
            <person name="Savel G."/>
            <person name="Schacherer J."/>
            <person name="Sherman D."/>
            <person name="Straub M.-L."/>
            <person name="Stein N."/>
            <person name="Thierry A."/>
            <person name="Trautwein-Schult A."/>
            <person name="Westhof E."/>
            <person name="Worch S."/>
            <person name="Dujon B."/>
            <person name="Souciet J.-L."/>
            <person name="Wincker P."/>
            <person name="Scholz U."/>
            <person name="Neuveglise N."/>
        </authorList>
    </citation>
    <scope>NUCLEOTIDE SEQUENCE</scope>
    <source>
        <strain evidence="9">LS3</strain>
    </source>
</reference>
<evidence type="ECO:0000259" key="8">
    <source>
        <dbReference type="SMART" id="SM00829"/>
    </source>
</evidence>
<dbReference type="SUPFAM" id="SSF50129">
    <property type="entry name" value="GroES-like"/>
    <property type="match status" value="1"/>
</dbReference>
<comment type="cofactor">
    <cofactor evidence="1 7">
        <name>Zn(2+)</name>
        <dbReference type="ChEBI" id="CHEBI:29105"/>
    </cofactor>
</comment>
<evidence type="ECO:0000313" key="9">
    <source>
        <dbReference type="EMBL" id="CDP38137.1"/>
    </source>
</evidence>